<dbReference type="PROSITE" id="PS50038">
    <property type="entry name" value="FZ"/>
    <property type="match status" value="1"/>
</dbReference>
<dbReference type="InterPro" id="IPR001134">
    <property type="entry name" value="Netrin_domain"/>
</dbReference>
<evidence type="ECO:0000256" key="3">
    <source>
        <dbReference type="ARBA" id="ARBA00022473"/>
    </source>
</evidence>
<dbReference type="GeneID" id="111833781"/>
<comment type="similarity">
    <text evidence="2">Belongs to the secreted frizzled-related protein (sFRP) family.</text>
</comment>
<evidence type="ECO:0000256" key="5">
    <source>
        <dbReference type="ARBA" id="ARBA00022687"/>
    </source>
</evidence>
<proteinExistence type="inferred from homology"/>
<dbReference type="SUPFAM" id="SSF63501">
    <property type="entry name" value="Frizzled cysteine-rich domain"/>
    <property type="match status" value="1"/>
</dbReference>
<dbReference type="InterPro" id="IPR020067">
    <property type="entry name" value="Frizzled_dom"/>
</dbReference>
<dbReference type="Pfam" id="PF01392">
    <property type="entry name" value="Fz"/>
    <property type="match status" value="1"/>
</dbReference>
<keyword evidence="3" id="KW-0217">Developmental protein</keyword>
<evidence type="ECO:0000256" key="4">
    <source>
        <dbReference type="ARBA" id="ARBA00022525"/>
    </source>
</evidence>
<evidence type="ECO:0000256" key="6">
    <source>
        <dbReference type="ARBA" id="ARBA00022729"/>
    </source>
</evidence>
<evidence type="ECO:0000256" key="9">
    <source>
        <dbReference type="PROSITE-ProRule" id="PRU00090"/>
    </source>
</evidence>
<accession>A0A3B3QNB4</accession>
<dbReference type="RefSeq" id="XP_023648141.1">
    <property type="nucleotide sequence ID" value="XM_023792373.2"/>
</dbReference>
<dbReference type="Ensembl" id="ENSPKIT00000030963.1">
    <property type="protein sequence ID" value="ENSPKIP00000006926.1"/>
    <property type="gene ID" value="ENSPKIG00000023020.1"/>
</dbReference>
<evidence type="ECO:0000256" key="8">
    <source>
        <dbReference type="ARBA" id="ARBA00023157"/>
    </source>
</evidence>
<dbReference type="PANTHER" id="PTHR11309">
    <property type="entry name" value="FRIZZLED"/>
    <property type="match status" value="1"/>
</dbReference>
<feature type="disulfide bond" evidence="9">
    <location>
        <begin position="49"/>
        <end position="95"/>
    </location>
</feature>
<evidence type="ECO:0000259" key="10">
    <source>
        <dbReference type="PROSITE" id="PS50038"/>
    </source>
</evidence>
<dbReference type="PROSITE" id="PS50189">
    <property type="entry name" value="NTR"/>
    <property type="match status" value="1"/>
</dbReference>
<keyword evidence="7" id="KW-0221">Differentiation</keyword>
<dbReference type="GO" id="GO:0030154">
    <property type="term" value="P:cell differentiation"/>
    <property type="evidence" value="ECO:0007669"/>
    <property type="project" value="UniProtKB-KW"/>
</dbReference>
<dbReference type="FunFam" id="1.10.2000.10:FF:000001">
    <property type="entry name" value="secreted frizzled-related protein 2"/>
    <property type="match status" value="1"/>
</dbReference>
<name>A0A3B3QNB4_9TELE</name>
<dbReference type="InterPro" id="IPR008993">
    <property type="entry name" value="TIMP-like_OB-fold"/>
</dbReference>
<evidence type="ECO:0000313" key="12">
    <source>
        <dbReference type="Ensembl" id="ENSPKIP00000006926.1"/>
    </source>
</evidence>
<dbReference type="GO" id="GO:0060070">
    <property type="term" value="P:canonical Wnt signaling pathway"/>
    <property type="evidence" value="ECO:0007669"/>
    <property type="project" value="TreeGrafter"/>
</dbReference>
<dbReference type="AlphaFoldDB" id="A0A3B3QNB4"/>
<dbReference type="SMART" id="SM00063">
    <property type="entry name" value="FRI"/>
    <property type="match status" value="1"/>
</dbReference>
<keyword evidence="8 9" id="KW-1015">Disulfide bond</keyword>
<dbReference type="GeneTree" id="ENSGT00940000156432"/>
<dbReference type="PANTHER" id="PTHR11309:SF149">
    <property type="entry name" value="SECRETED FRIZZLED-RELATED PROTEIN 2-LIKE"/>
    <property type="match status" value="1"/>
</dbReference>
<feature type="domain" description="FZ" evidence="10">
    <location>
        <begin position="34"/>
        <end position="154"/>
    </location>
</feature>
<feature type="disulfide bond" evidence="9">
    <location>
        <begin position="117"/>
        <end position="141"/>
    </location>
</feature>
<dbReference type="GO" id="GO:0017147">
    <property type="term" value="F:Wnt-protein binding"/>
    <property type="evidence" value="ECO:0007669"/>
    <property type="project" value="TreeGrafter"/>
</dbReference>
<keyword evidence="13" id="KW-1185">Reference proteome</keyword>
<keyword evidence="6" id="KW-0732">Signal</keyword>
<organism evidence="12 13">
    <name type="scientific">Paramormyrops kingsleyae</name>
    <dbReference type="NCBI Taxonomy" id="1676925"/>
    <lineage>
        <taxon>Eukaryota</taxon>
        <taxon>Metazoa</taxon>
        <taxon>Chordata</taxon>
        <taxon>Craniata</taxon>
        <taxon>Vertebrata</taxon>
        <taxon>Euteleostomi</taxon>
        <taxon>Actinopterygii</taxon>
        <taxon>Neopterygii</taxon>
        <taxon>Teleostei</taxon>
        <taxon>Osteoglossocephala</taxon>
        <taxon>Osteoglossomorpha</taxon>
        <taxon>Osteoglossiformes</taxon>
        <taxon>Mormyridae</taxon>
        <taxon>Paramormyrops</taxon>
    </lineage>
</organism>
<reference evidence="12" key="1">
    <citation type="submission" date="2025-08" db="UniProtKB">
        <authorList>
            <consortium name="Ensembl"/>
        </authorList>
    </citation>
    <scope>IDENTIFICATION</scope>
</reference>
<evidence type="ECO:0000256" key="1">
    <source>
        <dbReference type="ARBA" id="ARBA00004613"/>
    </source>
</evidence>
<reference evidence="12" key="2">
    <citation type="submission" date="2025-09" db="UniProtKB">
        <authorList>
            <consortium name="Ensembl"/>
        </authorList>
    </citation>
    <scope>IDENTIFICATION</scope>
</reference>
<evidence type="ECO:0000256" key="2">
    <source>
        <dbReference type="ARBA" id="ARBA00010054"/>
    </source>
</evidence>
<sequence length="300" mass="33140">MTSLLRVQIAGLPFFTVFSTGIVIQSVSAAAFSALQSACKPIPNTLSLCHDVGYKDMRLPNLLGHDTMKEVQQQSGSWAALVSKKCHPETKKFLCSLFAPVCLPDLTEPVWPCRNLCEDVRNGCLPVMSTFGFPWPDMFHCNLFPNNTDLCIPAADSVHSKDNRRNHDPESEVVCDACNLAAEGEVGIKKNYCKSRFVVSLKVAESFTDGPDRKIVASGRSRVLLRNEDGVRIGAVAESQLWLLEGANCSCEELDSPLSGYLLGVGDINGSRLVLTRLMKWLKAERELKKFMKSLQRVQC</sequence>
<dbReference type="KEGG" id="pki:111833781"/>
<evidence type="ECO:0000313" key="13">
    <source>
        <dbReference type="Proteomes" id="UP000261540"/>
    </source>
</evidence>
<dbReference type="GO" id="GO:0035567">
    <property type="term" value="P:non-canonical Wnt signaling pathway"/>
    <property type="evidence" value="ECO:0007669"/>
    <property type="project" value="TreeGrafter"/>
</dbReference>
<dbReference type="Gene3D" id="1.10.2000.10">
    <property type="entry name" value="Frizzled cysteine-rich domain"/>
    <property type="match status" value="1"/>
</dbReference>
<keyword evidence="5" id="KW-0879">Wnt signaling pathway</keyword>
<keyword evidence="4" id="KW-0964">Secreted</keyword>
<evidence type="ECO:0000259" key="11">
    <source>
        <dbReference type="PROSITE" id="PS50189"/>
    </source>
</evidence>
<dbReference type="OrthoDB" id="5985572at2759"/>
<dbReference type="InterPro" id="IPR036790">
    <property type="entry name" value="Frizzled_dom_sf"/>
</dbReference>
<dbReference type="GO" id="GO:0005615">
    <property type="term" value="C:extracellular space"/>
    <property type="evidence" value="ECO:0007669"/>
    <property type="project" value="TreeGrafter"/>
</dbReference>
<feature type="domain" description="NTR" evidence="11">
    <location>
        <begin position="175"/>
        <end position="300"/>
    </location>
</feature>
<comment type="subcellular location">
    <subcellularLocation>
        <location evidence="1">Secreted</location>
    </subcellularLocation>
</comment>
<feature type="disulfide bond" evidence="9">
    <location>
        <begin position="86"/>
        <end position="124"/>
    </location>
</feature>
<dbReference type="STRING" id="1676925.ENSPKIP00000006926"/>
<dbReference type="InterPro" id="IPR015526">
    <property type="entry name" value="Frizzled/SFRP"/>
</dbReference>
<evidence type="ECO:0000256" key="7">
    <source>
        <dbReference type="ARBA" id="ARBA00022782"/>
    </source>
</evidence>
<dbReference type="SUPFAM" id="SSF50242">
    <property type="entry name" value="TIMP-like"/>
    <property type="match status" value="1"/>
</dbReference>
<protein>
    <submittedName>
        <fullName evidence="12">Secreted frizzled-related protein 2-like</fullName>
    </submittedName>
</protein>
<comment type="caution">
    <text evidence="9">Lacks conserved residue(s) required for the propagation of feature annotation.</text>
</comment>
<dbReference type="Proteomes" id="UP000261540">
    <property type="component" value="Unplaced"/>
</dbReference>